<evidence type="ECO:0000256" key="1">
    <source>
        <dbReference type="ARBA" id="ARBA00004141"/>
    </source>
</evidence>
<evidence type="ECO:0000256" key="4">
    <source>
        <dbReference type="ARBA" id="ARBA00023136"/>
    </source>
</evidence>
<accession>A0ABU7J6B6</accession>
<feature type="transmembrane region" description="Helical" evidence="5">
    <location>
        <begin position="267"/>
        <end position="291"/>
    </location>
</feature>
<reference evidence="6 7" key="1">
    <citation type="submission" date="2023-07" db="EMBL/GenBank/DDBJ databases">
        <title>Alkalimonas sp., MEB108 novel, alkaliphilic bacterium isolated from Lonar Lake, India.</title>
        <authorList>
            <person name="Joshi A."/>
            <person name="Thite S."/>
        </authorList>
    </citation>
    <scope>NUCLEOTIDE SEQUENCE [LARGE SCALE GENOMIC DNA]</scope>
    <source>
        <strain evidence="6 7">MEB108</strain>
    </source>
</reference>
<keyword evidence="4 5" id="KW-0472">Membrane</keyword>
<gene>
    <name evidence="6" type="ORF">QWY20_08415</name>
</gene>
<protein>
    <submittedName>
        <fullName evidence="6">Flippase</fullName>
    </submittedName>
</protein>
<organism evidence="6 7">
    <name type="scientific">Alkalimonas cellulosilytica</name>
    <dbReference type="NCBI Taxonomy" id="3058395"/>
    <lineage>
        <taxon>Bacteria</taxon>
        <taxon>Pseudomonadati</taxon>
        <taxon>Pseudomonadota</taxon>
        <taxon>Gammaproteobacteria</taxon>
        <taxon>Alkalimonas</taxon>
    </lineage>
</organism>
<evidence type="ECO:0000313" key="6">
    <source>
        <dbReference type="EMBL" id="MEE2001475.1"/>
    </source>
</evidence>
<feature type="transmembrane region" description="Helical" evidence="5">
    <location>
        <begin position="180"/>
        <end position="202"/>
    </location>
</feature>
<dbReference type="InterPro" id="IPR052556">
    <property type="entry name" value="PolySynth_Transporter"/>
</dbReference>
<evidence type="ECO:0000256" key="5">
    <source>
        <dbReference type="SAM" id="Phobius"/>
    </source>
</evidence>
<feature type="transmembrane region" description="Helical" evidence="5">
    <location>
        <begin position="121"/>
        <end position="142"/>
    </location>
</feature>
<evidence type="ECO:0000256" key="3">
    <source>
        <dbReference type="ARBA" id="ARBA00022989"/>
    </source>
</evidence>
<sequence length="448" mass="50181">MPFIMLAKLTKLLKARAVVMLADKMVKLLAGAVLTILLARILGAAELGIFAIVMAWSAFLVPIGSMGLNNIVVRRMQQQPNSDAAMSLLYTAVALRLTTALLAALLALGLFWWFYPELMQGHTGIAIPMLFVLQSFFGLLLFEFYLHYQGTFRSLALVKIAITCLSFAAKLLLLLSGFGIASLLWITAVEFLVVGLSQYWLYRRKQQPWQQSEPLWPGFSWRYVRLEQAKALLKRSSWLWLSGIVSVIYLKIDLVMLGAMAGAEQAGLYAAASRLSELWYVFPATLAARYYPDMLKAYQHSWPHYLARLRRFAGLFLSAALVIAVVMTLAASWLVPLLFGKDFAPAVAVLQIHIWAGCFIFVRYLISQHLVITEQESLSLLSHGIAALLNVGLNWWLIPIMGIQGAAWATLIAYAYASFFFLFFSATTRKQLWQLLRLKAVSAPKESK</sequence>
<comment type="subcellular location">
    <subcellularLocation>
        <location evidence="1">Membrane</location>
        <topology evidence="1">Multi-pass membrane protein</topology>
    </subcellularLocation>
</comment>
<dbReference type="EMBL" id="JAUHLI010000007">
    <property type="protein sequence ID" value="MEE2001475.1"/>
    <property type="molecule type" value="Genomic_DNA"/>
</dbReference>
<dbReference type="PANTHER" id="PTHR43424:SF1">
    <property type="entry name" value="LOCUS PUTATIVE PROTEIN 1-RELATED"/>
    <property type="match status" value="1"/>
</dbReference>
<feature type="transmembrane region" description="Helical" evidence="5">
    <location>
        <begin position="346"/>
        <end position="366"/>
    </location>
</feature>
<evidence type="ECO:0000256" key="2">
    <source>
        <dbReference type="ARBA" id="ARBA00022692"/>
    </source>
</evidence>
<dbReference type="InterPro" id="IPR002797">
    <property type="entry name" value="Polysacc_synth"/>
</dbReference>
<evidence type="ECO:0000313" key="7">
    <source>
        <dbReference type="Proteomes" id="UP001336314"/>
    </source>
</evidence>
<keyword evidence="3 5" id="KW-1133">Transmembrane helix</keyword>
<feature type="transmembrane region" description="Helical" evidence="5">
    <location>
        <begin position="238"/>
        <end position="261"/>
    </location>
</feature>
<feature type="transmembrane region" description="Helical" evidence="5">
    <location>
        <begin position="403"/>
        <end position="424"/>
    </location>
</feature>
<dbReference type="CDD" id="cd13128">
    <property type="entry name" value="MATE_Wzx_like"/>
    <property type="match status" value="1"/>
</dbReference>
<proteinExistence type="predicted"/>
<dbReference type="Proteomes" id="UP001336314">
    <property type="component" value="Unassembled WGS sequence"/>
</dbReference>
<feature type="transmembrane region" description="Helical" evidence="5">
    <location>
        <begin position="93"/>
        <end position="115"/>
    </location>
</feature>
<dbReference type="RefSeq" id="WP_330128576.1">
    <property type="nucleotide sequence ID" value="NZ_JAUHLI010000007.1"/>
</dbReference>
<dbReference type="Pfam" id="PF01943">
    <property type="entry name" value="Polysacc_synt"/>
    <property type="match status" value="1"/>
</dbReference>
<keyword evidence="2 5" id="KW-0812">Transmembrane</keyword>
<feature type="transmembrane region" description="Helical" evidence="5">
    <location>
        <begin position="378"/>
        <end position="397"/>
    </location>
</feature>
<dbReference type="PANTHER" id="PTHR43424">
    <property type="entry name" value="LOCUS PUTATIVE PROTEIN 1-RELATED"/>
    <property type="match status" value="1"/>
</dbReference>
<feature type="transmembrane region" description="Helical" evidence="5">
    <location>
        <begin position="54"/>
        <end position="72"/>
    </location>
</feature>
<name>A0ABU7J6B6_9GAMM</name>
<feature type="transmembrane region" description="Helical" evidence="5">
    <location>
        <begin position="312"/>
        <end position="334"/>
    </location>
</feature>
<keyword evidence="7" id="KW-1185">Reference proteome</keyword>
<comment type="caution">
    <text evidence="6">The sequence shown here is derived from an EMBL/GenBank/DDBJ whole genome shotgun (WGS) entry which is preliminary data.</text>
</comment>
<feature type="transmembrane region" description="Helical" evidence="5">
    <location>
        <begin position="154"/>
        <end position="174"/>
    </location>
</feature>